<dbReference type="InterPro" id="IPR036188">
    <property type="entry name" value="FAD/NAD-bd_sf"/>
</dbReference>
<gene>
    <name evidence="2" type="ORF">AUP44_02050</name>
</gene>
<evidence type="ECO:0000256" key="1">
    <source>
        <dbReference type="SAM" id="Phobius"/>
    </source>
</evidence>
<evidence type="ECO:0000313" key="3">
    <source>
        <dbReference type="Proteomes" id="UP000075787"/>
    </source>
</evidence>
<name>A0A161Q918_9PROT</name>
<dbReference type="AlphaFoldDB" id="A0A161Q918"/>
<keyword evidence="1" id="KW-0812">Transmembrane</keyword>
<keyword evidence="2" id="KW-0560">Oxidoreductase</keyword>
<dbReference type="Proteomes" id="UP000075787">
    <property type="component" value="Unassembled WGS sequence"/>
</dbReference>
<dbReference type="RefSeq" id="WP_062761126.1">
    <property type="nucleotide sequence ID" value="NZ_CP121045.1"/>
</dbReference>
<feature type="transmembrane region" description="Helical" evidence="1">
    <location>
        <begin position="12"/>
        <end position="31"/>
    </location>
</feature>
<keyword evidence="2" id="KW-0503">Monooxygenase</keyword>
<dbReference type="PANTHER" id="PTHR42877:SF4">
    <property type="entry name" value="FAD_NAD(P)-BINDING DOMAIN-CONTAINING PROTEIN-RELATED"/>
    <property type="match status" value="1"/>
</dbReference>
<reference evidence="2 3" key="1">
    <citation type="submission" date="2015-12" db="EMBL/GenBank/DDBJ databases">
        <title>Genome sequence of Tistrella mobilis MCCC 1A02139.</title>
        <authorList>
            <person name="Lu L."/>
            <person name="Lai Q."/>
            <person name="Shao Z."/>
            <person name="Qian P."/>
        </authorList>
    </citation>
    <scope>NUCLEOTIDE SEQUENCE [LARGE SCALE GENOMIC DNA]</scope>
    <source>
        <strain evidence="2 3">MCCC 1A02139</strain>
    </source>
</reference>
<keyword evidence="1" id="KW-0472">Membrane</keyword>
<accession>A0A161Q918</accession>
<keyword evidence="1" id="KW-1133">Transmembrane helix</keyword>
<dbReference type="InterPro" id="IPR051209">
    <property type="entry name" value="FAD-bind_Monooxygenase_sf"/>
</dbReference>
<protein>
    <submittedName>
        <fullName evidence="2">4-hydroxyacetophenone monooxygenase</fullName>
    </submittedName>
</protein>
<comment type="caution">
    <text evidence="2">The sequence shown here is derived from an EMBL/GenBank/DDBJ whole genome shotgun (WGS) entry which is preliminary data.</text>
</comment>
<dbReference type="Gene3D" id="3.50.50.60">
    <property type="entry name" value="FAD/NAD(P)-binding domain"/>
    <property type="match status" value="3"/>
</dbReference>
<dbReference type="GO" id="GO:0004497">
    <property type="term" value="F:monooxygenase activity"/>
    <property type="evidence" value="ECO:0007669"/>
    <property type="project" value="UniProtKB-KW"/>
</dbReference>
<dbReference type="OrthoDB" id="312624at2"/>
<evidence type="ECO:0000313" key="2">
    <source>
        <dbReference type="EMBL" id="KYO57859.1"/>
    </source>
</evidence>
<dbReference type="GeneID" id="97241586"/>
<dbReference type="EMBL" id="LPZR01000002">
    <property type="protein sequence ID" value="KYO57859.1"/>
    <property type="molecule type" value="Genomic_DNA"/>
</dbReference>
<proteinExistence type="predicted"/>
<dbReference type="PRINTS" id="PR00411">
    <property type="entry name" value="PNDRDTASEI"/>
</dbReference>
<organism evidence="2 3">
    <name type="scientific">Tistrella mobilis</name>
    <dbReference type="NCBI Taxonomy" id="171437"/>
    <lineage>
        <taxon>Bacteria</taxon>
        <taxon>Pseudomonadati</taxon>
        <taxon>Pseudomonadota</taxon>
        <taxon>Alphaproteobacteria</taxon>
        <taxon>Geminicoccales</taxon>
        <taxon>Geminicoccaceae</taxon>
        <taxon>Tistrella</taxon>
    </lineage>
</organism>
<dbReference type="PANTHER" id="PTHR42877">
    <property type="entry name" value="L-ORNITHINE N(5)-MONOOXYGENASE-RELATED"/>
    <property type="match status" value="1"/>
</dbReference>
<dbReference type="SUPFAM" id="SSF51905">
    <property type="entry name" value="FAD/NAD(P)-binding domain"/>
    <property type="match status" value="1"/>
</dbReference>
<sequence length="517" mass="57436">MNDRTVTSRTRSLRVVIVGAGFGGLCMAIRLRQAGFQAVTILEKGEALGGTWRQNTYPGAGCDVPSHLYSFSFALKPDWSRTYARQPEILAYMEETADRFGLRPLIRFGTAVEAAAFDDQRGLWTIDLVGGGRMEAEVLISAVGQLDRPAVPDIPGRDSFAGLQFHSACWPGEVDLKGRRVGVVGNGSSAVQLVPEIAPVAGHLTVFQRSPAWIAPKPDRAYTAAEIARFRRRPAALRLHRLGIFLSLEKNFLVFGRNGFARRRFERQALATLADKVADPMLRRCLTPDYPAGCKRIVLSNDWYDTLVRPNVDVVARRIARITPEAVETAEGERHALDVLIWATGFRTTEFLMPMRISGRGGIDLHDAWSAGAEAHRGVTVAGFPNFFMLFGPNTSLGHNSIIFMHEVQADYVVRCLQRLVGEGRRRPVMDVRPEAMAGYNRKLRDALDRTVWAAGCNSWYKTDEGRITAQWSGFASRYWWDMRGAPLDEYLFAEAGEAAWPDAAGGLLDRREHAVT</sequence>
<dbReference type="Pfam" id="PF13738">
    <property type="entry name" value="Pyr_redox_3"/>
    <property type="match status" value="1"/>
</dbReference>